<comment type="caution">
    <text evidence="7">The sequence shown here is derived from an EMBL/GenBank/DDBJ whole genome shotgun (WGS) entry which is preliminary data.</text>
</comment>
<feature type="domain" description="Yip1" evidence="6">
    <location>
        <begin position="14"/>
        <end position="178"/>
    </location>
</feature>
<evidence type="ECO:0000256" key="3">
    <source>
        <dbReference type="ARBA" id="ARBA00022989"/>
    </source>
</evidence>
<feature type="transmembrane region" description="Helical" evidence="5">
    <location>
        <begin position="163"/>
        <end position="190"/>
    </location>
</feature>
<evidence type="ECO:0000259" key="6">
    <source>
        <dbReference type="Pfam" id="PF04893"/>
    </source>
</evidence>
<evidence type="ECO:0000256" key="1">
    <source>
        <dbReference type="ARBA" id="ARBA00004141"/>
    </source>
</evidence>
<proteinExistence type="predicted"/>
<feature type="transmembrane region" description="Helical" evidence="5">
    <location>
        <begin position="32"/>
        <end position="50"/>
    </location>
</feature>
<keyword evidence="8" id="KW-1185">Reference proteome</keyword>
<evidence type="ECO:0000313" key="7">
    <source>
        <dbReference type="EMBL" id="SMP31974.1"/>
    </source>
</evidence>
<keyword evidence="4 5" id="KW-0472">Membrane</keyword>
<dbReference type="InterPro" id="IPR006977">
    <property type="entry name" value="Yip1_dom"/>
</dbReference>
<accession>A0ABY1PEE3</accession>
<evidence type="ECO:0000256" key="4">
    <source>
        <dbReference type="ARBA" id="ARBA00023136"/>
    </source>
</evidence>
<organism evidence="7 8">
    <name type="scientific">Shimia sagamensis</name>
    <dbReference type="NCBI Taxonomy" id="1566352"/>
    <lineage>
        <taxon>Bacteria</taxon>
        <taxon>Pseudomonadati</taxon>
        <taxon>Pseudomonadota</taxon>
        <taxon>Alphaproteobacteria</taxon>
        <taxon>Rhodobacterales</taxon>
        <taxon>Roseobacteraceae</taxon>
    </lineage>
</organism>
<dbReference type="EMBL" id="FXTY01000008">
    <property type="protein sequence ID" value="SMP31974.1"/>
    <property type="molecule type" value="Genomic_DNA"/>
</dbReference>
<comment type="subcellular location">
    <subcellularLocation>
        <location evidence="1">Membrane</location>
        <topology evidence="1">Multi-pass membrane protein</topology>
    </subcellularLocation>
</comment>
<feature type="transmembrane region" description="Helical" evidence="5">
    <location>
        <begin position="131"/>
        <end position="151"/>
    </location>
</feature>
<dbReference type="RefSeq" id="WP_283427405.1">
    <property type="nucleotide sequence ID" value="NZ_FXTY01000008.1"/>
</dbReference>
<evidence type="ECO:0000256" key="2">
    <source>
        <dbReference type="ARBA" id="ARBA00022692"/>
    </source>
</evidence>
<feature type="transmembrane region" description="Helical" evidence="5">
    <location>
        <begin position="70"/>
        <end position="91"/>
    </location>
</feature>
<sequence length="193" mass="20936">MRQQLTTLFWLTARDPSEAAVALMSRPVPRNVAWMVLALGIVLNALAHFATLTLFPAPPELNVPFLTAPFLYTTILGCGLVLLVFSFYWGGRAIGGRGRFDDILLAIGWLQYMRFAVQMASLLLMLAMPGLALIFVMGVGLYSIWVVLNFINVIHGFNSLGKAVMLVLITMLGMTVGMTLLLSLGAATAIGMS</sequence>
<gene>
    <name evidence="7" type="ORF">SAMN06265373_108104</name>
</gene>
<evidence type="ECO:0000313" key="8">
    <source>
        <dbReference type="Proteomes" id="UP001157961"/>
    </source>
</evidence>
<keyword evidence="3 5" id="KW-1133">Transmembrane helix</keyword>
<keyword evidence="2 5" id="KW-0812">Transmembrane</keyword>
<protein>
    <submittedName>
        <fullName evidence="7">Yip1 domain-containing protein</fullName>
    </submittedName>
</protein>
<reference evidence="7 8" key="1">
    <citation type="submission" date="2017-05" db="EMBL/GenBank/DDBJ databases">
        <authorList>
            <person name="Varghese N."/>
            <person name="Submissions S."/>
        </authorList>
    </citation>
    <scope>NUCLEOTIDE SEQUENCE [LARGE SCALE GENOMIC DNA]</scope>
    <source>
        <strain evidence="7 8">DSM 29734</strain>
    </source>
</reference>
<dbReference type="Proteomes" id="UP001157961">
    <property type="component" value="Unassembled WGS sequence"/>
</dbReference>
<name>A0ABY1PEE3_9RHOB</name>
<dbReference type="Pfam" id="PF04893">
    <property type="entry name" value="Yip1"/>
    <property type="match status" value="1"/>
</dbReference>
<evidence type="ECO:0000256" key="5">
    <source>
        <dbReference type="SAM" id="Phobius"/>
    </source>
</evidence>